<evidence type="ECO:0000313" key="2">
    <source>
        <dbReference type="EMBL" id="GIY13616.1"/>
    </source>
</evidence>
<feature type="compositionally biased region" description="Basic and acidic residues" evidence="1">
    <location>
        <begin position="51"/>
        <end position="63"/>
    </location>
</feature>
<gene>
    <name evidence="2" type="ORF">CEXT_483931</name>
</gene>
<feature type="compositionally biased region" description="Polar residues" evidence="1">
    <location>
        <begin position="87"/>
        <end position="108"/>
    </location>
</feature>
<dbReference type="EMBL" id="BPLR01006966">
    <property type="protein sequence ID" value="GIY13616.1"/>
    <property type="molecule type" value="Genomic_DNA"/>
</dbReference>
<evidence type="ECO:0000256" key="1">
    <source>
        <dbReference type="SAM" id="MobiDB-lite"/>
    </source>
</evidence>
<dbReference type="AlphaFoldDB" id="A0AAV4QZW9"/>
<feature type="region of interest" description="Disordered" evidence="1">
    <location>
        <begin position="46"/>
        <end position="111"/>
    </location>
</feature>
<protein>
    <submittedName>
        <fullName evidence="2">Uncharacterized protein</fullName>
    </submittedName>
</protein>
<name>A0AAV4QZW9_CAEEX</name>
<proteinExistence type="predicted"/>
<comment type="caution">
    <text evidence="2">The sequence shown here is derived from an EMBL/GenBank/DDBJ whole genome shotgun (WGS) entry which is preliminary data.</text>
</comment>
<accession>A0AAV4QZW9</accession>
<keyword evidence="3" id="KW-1185">Reference proteome</keyword>
<organism evidence="2 3">
    <name type="scientific">Caerostris extrusa</name>
    <name type="common">Bark spider</name>
    <name type="synonym">Caerostris bankana</name>
    <dbReference type="NCBI Taxonomy" id="172846"/>
    <lineage>
        <taxon>Eukaryota</taxon>
        <taxon>Metazoa</taxon>
        <taxon>Ecdysozoa</taxon>
        <taxon>Arthropoda</taxon>
        <taxon>Chelicerata</taxon>
        <taxon>Arachnida</taxon>
        <taxon>Araneae</taxon>
        <taxon>Araneomorphae</taxon>
        <taxon>Entelegynae</taxon>
        <taxon>Araneoidea</taxon>
        <taxon>Araneidae</taxon>
        <taxon>Caerostris</taxon>
    </lineage>
</organism>
<evidence type="ECO:0000313" key="3">
    <source>
        <dbReference type="Proteomes" id="UP001054945"/>
    </source>
</evidence>
<dbReference type="Proteomes" id="UP001054945">
    <property type="component" value="Unassembled WGS sequence"/>
</dbReference>
<reference evidence="2 3" key="1">
    <citation type="submission" date="2021-06" db="EMBL/GenBank/DDBJ databases">
        <title>Caerostris extrusa draft genome.</title>
        <authorList>
            <person name="Kono N."/>
            <person name="Arakawa K."/>
        </authorList>
    </citation>
    <scope>NUCLEOTIDE SEQUENCE [LARGE SCALE GENOMIC DNA]</scope>
</reference>
<sequence length="125" mass="14633">MLRFWARIRGPQRRDQRPEDIEMQECLISETVRSFLNFCSKSRSQVVPNEEELHPEPPHHGPRVDLLMEQPGDELQPRQPELEQPSIAEQQSPTNPILSTTQSSSMEQLSGRRYFSRYGNVPMRF</sequence>